<proteinExistence type="predicted"/>
<feature type="compositionally biased region" description="Basic residues" evidence="1">
    <location>
        <begin position="70"/>
        <end position="81"/>
    </location>
</feature>
<dbReference type="Proteomes" id="UP000198878">
    <property type="component" value="Unassembled WGS sequence"/>
</dbReference>
<gene>
    <name evidence="2" type="ORF">SAMN05421837_103993</name>
</gene>
<feature type="region of interest" description="Disordered" evidence="1">
    <location>
        <begin position="1"/>
        <end position="85"/>
    </location>
</feature>
<feature type="compositionally biased region" description="Low complexity" evidence="1">
    <location>
        <begin position="46"/>
        <end position="61"/>
    </location>
</feature>
<evidence type="ECO:0000256" key="1">
    <source>
        <dbReference type="SAM" id="MobiDB-lite"/>
    </source>
</evidence>
<organism evidence="2 3">
    <name type="scientific">Amycolatopsis pretoriensis</name>
    <dbReference type="NCBI Taxonomy" id="218821"/>
    <lineage>
        <taxon>Bacteria</taxon>
        <taxon>Bacillati</taxon>
        <taxon>Actinomycetota</taxon>
        <taxon>Actinomycetes</taxon>
        <taxon>Pseudonocardiales</taxon>
        <taxon>Pseudonocardiaceae</taxon>
        <taxon>Amycolatopsis</taxon>
    </lineage>
</organism>
<sequence length="256" mass="27554">MGSTDQRPPRGSCSGRKPTPSSILQESSPFSRPGGGSPEVCTPRARLPQPLSRSTSSTTPLDQVPARPPRPCRRRTRRWRRQANVPPGARPLLACVRQAIVRQVCDRGSRVTLGHRSGAKNTTFPILTELKISATLTARRATPDGDLAAASGHPLDAPHPVDGIGETGQRVLVSCAVRHVNGDTPGLRHVSVRHLKPERPAAIRPNCASSGGVTRCATPSPNSIGSCGHGADRLVGRYRYQRLQFTPSRQRQLHPS</sequence>
<dbReference type="EMBL" id="FNUJ01000003">
    <property type="protein sequence ID" value="SEF27688.1"/>
    <property type="molecule type" value="Genomic_DNA"/>
</dbReference>
<keyword evidence="3" id="KW-1185">Reference proteome</keyword>
<accession>A0A1H5QQP3</accession>
<evidence type="ECO:0000313" key="2">
    <source>
        <dbReference type="EMBL" id="SEF27688.1"/>
    </source>
</evidence>
<protein>
    <submittedName>
        <fullName evidence="2">Uncharacterized protein</fullName>
    </submittedName>
</protein>
<name>A0A1H5QQP3_9PSEU</name>
<dbReference type="AlphaFoldDB" id="A0A1H5QQP3"/>
<reference evidence="3" key="1">
    <citation type="submission" date="2016-10" db="EMBL/GenBank/DDBJ databases">
        <authorList>
            <person name="Varghese N."/>
            <person name="Submissions S."/>
        </authorList>
    </citation>
    <scope>NUCLEOTIDE SEQUENCE [LARGE SCALE GENOMIC DNA]</scope>
    <source>
        <strain evidence="3">DSM 44654</strain>
    </source>
</reference>
<evidence type="ECO:0000313" key="3">
    <source>
        <dbReference type="Proteomes" id="UP000198878"/>
    </source>
</evidence>